<organism evidence="1 2">
    <name type="scientific">Ectobacillus ponti</name>
    <dbReference type="NCBI Taxonomy" id="2961894"/>
    <lineage>
        <taxon>Bacteria</taxon>
        <taxon>Bacillati</taxon>
        <taxon>Bacillota</taxon>
        <taxon>Bacilli</taxon>
        <taxon>Bacillales</taxon>
        <taxon>Bacillaceae</taxon>
        <taxon>Ectobacillus</taxon>
    </lineage>
</organism>
<protein>
    <submittedName>
        <fullName evidence="1">Uncharacterized protein</fullName>
    </submittedName>
</protein>
<reference evidence="1" key="1">
    <citation type="submission" date="2022-07" db="EMBL/GenBank/DDBJ databases">
        <authorList>
            <person name="Li W.-J."/>
            <person name="Deng Q.-Q."/>
        </authorList>
    </citation>
    <scope>NUCLEOTIDE SEQUENCE</scope>
    <source>
        <strain evidence="1">SYSU M60031</strain>
    </source>
</reference>
<name>A0AA42BQ97_9BACI</name>
<dbReference type="AlphaFoldDB" id="A0AA42BQ97"/>
<dbReference type="RefSeq" id="WP_254759089.1">
    <property type="nucleotide sequence ID" value="NZ_JANCLT010000005.1"/>
</dbReference>
<sequence>MQEAVVFLVCFAALSAAALALIVHCRERSLVCVCSTRQYQKYFTAVGRLEEAGIPHITKAANLPGSTAAPAEHVQQYTLLVAKKHEQEARRLLCQLGK</sequence>
<evidence type="ECO:0000313" key="2">
    <source>
        <dbReference type="Proteomes" id="UP001156102"/>
    </source>
</evidence>
<proteinExistence type="predicted"/>
<comment type="caution">
    <text evidence="1">The sequence shown here is derived from an EMBL/GenBank/DDBJ whole genome shotgun (WGS) entry which is preliminary data.</text>
</comment>
<gene>
    <name evidence="1" type="ORF">NK662_11550</name>
</gene>
<evidence type="ECO:0000313" key="1">
    <source>
        <dbReference type="EMBL" id="MCP8969176.1"/>
    </source>
</evidence>
<accession>A0AA42BQ97</accession>
<keyword evidence="2" id="KW-1185">Reference proteome</keyword>
<dbReference type="Proteomes" id="UP001156102">
    <property type="component" value="Unassembled WGS sequence"/>
</dbReference>
<dbReference type="EMBL" id="JANCLT010000005">
    <property type="protein sequence ID" value="MCP8969176.1"/>
    <property type="molecule type" value="Genomic_DNA"/>
</dbReference>